<organism evidence="13 14">
    <name type="scientific">Donghicola tyrosinivorans</name>
    <dbReference type="NCBI Taxonomy" id="1652492"/>
    <lineage>
        <taxon>Bacteria</taxon>
        <taxon>Pseudomonadati</taxon>
        <taxon>Pseudomonadota</taxon>
        <taxon>Alphaproteobacteria</taxon>
        <taxon>Rhodobacterales</taxon>
        <taxon>Roseobacteraceae</taxon>
        <taxon>Donghicola</taxon>
    </lineage>
</organism>
<evidence type="ECO:0000256" key="8">
    <source>
        <dbReference type="HAMAP-Rule" id="MF_02220"/>
    </source>
</evidence>
<dbReference type="InterPro" id="IPR018485">
    <property type="entry name" value="FGGY_C"/>
</dbReference>
<evidence type="ECO:0000256" key="2">
    <source>
        <dbReference type="ARBA" id="ARBA00022629"/>
    </source>
</evidence>
<dbReference type="EMBL" id="PVTQ01000010">
    <property type="protein sequence ID" value="PRY87322.1"/>
    <property type="molecule type" value="Genomic_DNA"/>
</dbReference>
<dbReference type="GO" id="GO:0042732">
    <property type="term" value="P:D-xylose metabolic process"/>
    <property type="evidence" value="ECO:0007669"/>
    <property type="project" value="UniProtKB-KW"/>
</dbReference>
<reference evidence="13 14" key="1">
    <citation type="submission" date="2018-03" db="EMBL/GenBank/DDBJ databases">
        <title>Genomic Encyclopedia of Archaeal and Bacterial Type Strains, Phase II (KMG-II): from individual species to whole genera.</title>
        <authorList>
            <person name="Goeker M."/>
        </authorList>
    </citation>
    <scope>NUCLEOTIDE SEQUENCE [LARGE SCALE GENOMIC DNA]</scope>
    <source>
        <strain evidence="13 14">DSM 100212</strain>
    </source>
</reference>
<dbReference type="CDD" id="cd07808">
    <property type="entry name" value="ASKHA_NBD_FGGY_EcXK-like"/>
    <property type="match status" value="1"/>
</dbReference>
<dbReference type="NCBIfam" id="TIGR01312">
    <property type="entry name" value="XylB"/>
    <property type="match status" value="1"/>
</dbReference>
<dbReference type="InterPro" id="IPR043129">
    <property type="entry name" value="ATPase_NBD"/>
</dbReference>
<proteinExistence type="inferred from homology"/>
<dbReference type="InterPro" id="IPR000577">
    <property type="entry name" value="Carb_kinase_FGGY"/>
</dbReference>
<evidence type="ECO:0000256" key="10">
    <source>
        <dbReference type="RuleBase" id="RU364073"/>
    </source>
</evidence>
<comment type="similarity">
    <text evidence="1 8 9">Belongs to the FGGY kinase family.</text>
</comment>
<feature type="binding site" evidence="8">
    <location>
        <begin position="79"/>
        <end position="80"/>
    </location>
    <ligand>
        <name>substrate</name>
    </ligand>
</feature>
<dbReference type="PIRSF" id="PIRSF000538">
    <property type="entry name" value="GlpK"/>
    <property type="match status" value="1"/>
</dbReference>
<dbReference type="Gene3D" id="3.30.420.40">
    <property type="match status" value="2"/>
</dbReference>
<evidence type="ECO:0000256" key="6">
    <source>
        <dbReference type="ARBA" id="ARBA00022840"/>
    </source>
</evidence>
<comment type="catalytic activity">
    <reaction evidence="8 10">
        <text>D-xylulose + ATP = D-xylulose 5-phosphate + ADP + H(+)</text>
        <dbReference type="Rhea" id="RHEA:10964"/>
        <dbReference type="ChEBI" id="CHEBI:15378"/>
        <dbReference type="ChEBI" id="CHEBI:17140"/>
        <dbReference type="ChEBI" id="CHEBI:30616"/>
        <dbReference type="ChEBI" id="CHEBI:57737"/>
        <dbReference type="ChEBI" id="CHEBI:456216"/>
        <dbReference type="EC" id="2.7.1.17"/>
    </reaction>
</comment>
<feature type="site" description="Important for activity" evidence="8">
    <location>
        <position position="7"/>
    </location>
</feature>
<accession>A0A2T0WKY6</accession>
<dbReference type="InterPro" id="IPR018483">
    <property type="entry name" value="Carb_kinase_FGGY_CS"/>
</dbReference>
<dbReference type="HAMAP" id="MF_02220">
    <property type="entry name" value="XylB"/>
    <property type="match status" value="1"/>
</dbReference>
<protein>
    <recommendedName>
        <fullName evidence="8 10">Xylulose kinase</fullName>
        <shortName evidence="8 10">Xylulokinase</shortName>
        <ecNumber evidence="8 10">2.7.1.17</ecNumber>
    </recommendedName>
</protein>
<dbReference type="OrthoDB" id="9805576at2"/>
<feature type="domain" description="Carbohydrate kinase FGGY N-terminal" evidence="11">
    <location>
        <begin position="3"/>
        <end position="242"/>
    </location>
</feature>
<evidence type="ECO:0000256" key="4">
    <source>
        <dbReference type="ARBA" id="ARBA00022741"/>
    </source>
</evidence>
<feature type="domain" description="Carbohydrate kinase FGGY C-terminal" evidence="12">
    <location>
        <begin position="252"/>
        <end position="436"/>
    </location>
</feature>
<dbReference type="PANTHER" id="PTHR43095">
    <property type="entry name" value="SUGAR KINASE"/>
    <property type="match status" value="1"/>
</dbReference>
<keyword evidence="2 8" id="KW-0859">Xylose metabolism</keyword>
<dbReference type="InterPro" id="IPR006000">
    <property type="entry name" value="Xylulokinase"/>
</dbReference>
<dbReference type="SUPFAM" id="SSF53067">
    <property type="entry name" value="Actin-like ATPase domain"/>
    <property type="match status" value="2"/>
</dbReference>
<evidence type="ECO:0000256" key="5">
    <source>
        <dbReference type="ARBA" id="ARBA00022777"/>
    </source>
</evidence>
<evidence type="ECO:0000313" key="13">
    <source>
        <dbReference type="EMBL" id="PRY87322.1"/>
    </source>
</evidence>
<dbReference type="Proteomes" id="UP000238392">
    <property type="component" value="Unassembled WGS sequence"/>
</dbReference>
<dbReference type="EC" id="2.7.1.17" evidence="8 10"/>
<dbReference type="RefSeq" id="WP_106266058.1">
    <property type="nucleotide sequence ID" value="NZ_PVTQ01000010.1"/>
</dbReference>
<dbReference type="Pfam" id="PF02782">
    <property type="entry name" value="FGGY_C"/>
    <property type="match status" value="1"/>
</dbReference>
<sequence length="484" mass="51731">MSYLGLDLGTSGLRALLVDADGQPIGATERDYPLSHPHAGWSEQDPADWIAALDSAVEELRATYPQFADLRGIGVAGQMHGATLLDASDTVLRPCILWNDSRSHAEAAALDRTEKVRDLSGNIVFPGFTAPKLEWVRTHEPEIFERIAKVLLPAAYLNLYLTGDHVADMSDSAGTSWLDVGQRCWSDDLLALGHMRRDQMPRLVEGTEAAGTLRPALAQRWGLSQTVTVAGGAGDNAAAACGIGALNEGQGFVSLGTSGVLLAARDGYAPAPETAVHTFCHAVPGRWYQMGVMLSATASLNWFSRITGCKPADLTAELGPDLHRPGTVRFLPYLSGERTPHNDSTARGLFSGLGSGTGRTDMTRAILEGVAFGLRDSFEALRATHASLDELIAIGGGTRSPYWLRLIATVLDTPLRLPESSEFGAALGAARLAMVATGQGDEESVMTPPHLSAPILPVPETRAAFDEAYESFRQAYAWQSSRPM</sequence>
<evidence type="ECO:0000313" key="14">
    <source>
        <dbReference type="Proteomes" id="UP000238392"/>
    </source>
</evidence>
<dbReference type="PROSITE" id="PS00933">
    <property type="entry name" value="FGGY_KINASES_1"/>
    <property type="match status" value="1"/>
</dbReference>
<gene>
    <name evidence="8 10" type="primary">xylB</name>
    <name evidence="13" type="ORF">CLV74_11096</name>
</gene>
<comment type="caution">
    <text evidence="13">The sequence shown here is derived from an EMBL/GenBank/DDBJ whole genome shotgun (WGS) entry which is preliminary data.</text>
</comment>
<evidence type="ECO:0000256" key="1">
    <source>
        <dbReference type="ARBA" id="ARBA00009156"/>
    </source>
</evidence>
<dbReference type="InterPro" id="IPR050406">
    <property type="entry name" value="FGGY_Carb_Kinase"/>
</dbReference>
<keyword evidence="14" id="KW-1185">Reference proteome</keyword>
<feature type="active site" description="Proton acceptor" evidence="8">
    <location>
        <position position="235"/>
    </location>
</feature>
<evidence type="ECO:0000256" key="3">
    <source>
        <dbReference type="ARBA" id="ARBA00022679"/>
    </source>
</evidence>
<dbReference type="GO" id="GO:0004856">
    <property type="term" value="F:D-xylulokinase activity"/>
    <property type="evidence" value="ECO:0007669"/>
    <property type="project" value="UniProtKB-UniRule"/>
</dbReference>
<keyword evidence="7 8" id="KW-0119">Carbohydrate metabolism</keyword>
<evidence type="ECO:0000256" key="7">
    <source>
        <dbReference type="ARBA" id="ARBA00023277"/>
    </source>
</evidence>
<keyword evidence="4 8" id="KW-0547">Nucleotide-binding</keyword>
<keyword evidence="6 8" id="KW-0067">ATP-binding</keyword>
<evidence type="ECO:0000259" key="12">
    <source>
        <dbReference type="Pfam" id="PF02782"/>
    </source>
</evidence>
<keyword evidence="3 8" id="KW-0808">Transferase</keyword>
<evidence type="ECO:0000256" key="9">
    <source>
        <dbReference type="RuleBase" id="RU003733"/>
    </source>
</evidence>
<comment type="function">
    <text evidence="8">Catalyzes the phosphorylation of D-xylulose to D-xylulose 5-phosphate.</text>
</comment>
<dbReference type="PROSITE" id="PS00445">
    <property type="entry name" value="FGGY_KINASES_2"/>
    <property type="match status" value="1"/>
</dbReference>
<dbReference type="AlphaFoldDB" id="A0A2T0WKY6"/>
<dbReference type="Pfam" id="PF00370">
    <property type="entry name" value="FGGY_N"/>
    <property type="match status" value="1"/>
</dbReference>
<dbReference type="GO" id="GO:0005524">
    <property type="term" value="F:ATP binding"/>
    <property type="evidence" value="ECO:0007669"/>
    <property type="project" value="UniProtKB-UniRule"/>
</dbReference>
<dbReference type="InterPro" id="IPR018484">
    <property type="entry name" value="FGGY_N"/>
</dbReference>
<keyword evidence="5 8" id="KW-0418">Kinase</keyword>
<name>A0A2T0WKY6_9RHOB</name>
<dbReference type="PANTHER" id="PTHR43095:SF6">
    <property type="entry name" value="XYLULOSE KINASE"/>
    <property type="match status" value="1"/>
</dbReference>
<dbReference type="GO" id="GO:0005998">
    <property type="term" value="P:xylulose catabolic process"/>
    <property type="evidence" value="ECO:0007669"/>
    <property type="project" value="UniProtKB-UniRule"/>
</dbReference>
<evidence type="ECO:0000259" key="11">
    <source>
        <dbReference type="Pfam" id="PF00370"/>
    </source>
</evidence>